<comment type="caution">
    <text evidence="1">The sequence shown here is derived from an EMBL/GenBank/DDBJ whole genome shotgun (WGS) entry which is preliminary data.</text>
</comment>
<evidence type="ECO:0000313" key="2">
    <source>
        <dbReference type="Proteomes" id="UP000554286"/>
    </source>
</evidence>
<keyword evidence="2" id="KW-1185">Reference proteome</keyword>
<protein>
    <submittedName>
        <fullName evidence="1">Uncharacterized protein</fullName>
    </submittedName>
</protein>
<dbReference type="AlphaFoldDB" id="A0A7W6RGT7"/>
<name>A0A7W6RGT7_9PROT</name>
<dbReference type="Proteomes" id="UP000554286">
    <property type="component" value="Unassembled WGS sequence"/>
</dbReference>
<dbReference type="RefSeq" id="WP_184049202.1">
    <property type="nucleotide sequence ID" value="NZ_JACIGK010000083.1"/>
</dbReference>
<organism evidence="1 2">
    <name type="scientific">Roseospira visakhapatnamensis</name>
    <dbReference type="NCBI Taxonomy" id="390880"/>
    <lineage>
        <taxon>Bacteria</taxon>
        <taxon>Pseudomonadati</taxon>
        <taxon>Pseudomonadota</taxon>
        <taxon>Alphaproteobacteria</taxon>
        <taxon>Rhodospirillales</taxon>
        <taxon>Rhodospirillaceae</taxon>
        <taxon>Roseospira</taxon>
    </lineage>
</organism>
<accession>A0A7W6RGT7</accession>
<proteinExistence type="predicted"/>
<dbReference type="EMBL" id="JACIGK010000083">
    <property type="protein sequence ID" value="MBB4268300.1"/>
    <property type="molecule type" value="Genomic_DNA"/>
</dbReference>
<evidence type="ECO:0000313" key="1">
    <source>
        <dbReference type="EMBL" id="MBB4268300.1"/>
    </source>
</evidence>
<reference evidence="1 2" key="1">
    <citation type="submission" date="2020-08" db="EMBL/GenBank/DDBJ databases">
        <title>Genome sequencing of Purple Non-Sulfur Bacteria from various extreme environments.</title>
        <authorList>
            <person name="Mayer M."/>
        </authorList>
    </citation>
    <scope>NUCLEOTIDE SEQUENCE [LARGE SCALE GENOMIC DNA]</scope>
    <source>
        <strain evidence="1 2">JA131</strain>
    </source>
</reference>
<gene>
    <name evidence="1" type="ORF">GGD89_003964</name>
</gene>
<sequence>MTRHVSLALQAGDLRFCLETPDLIRCLRAAVDGGFVPPPPKAWWDSLPPDLLDTRESQHD</sequence>